<dbReference type="Gene3D" id="3.30.470.10">
    <property type="match status" value="1"/>
</dbReference>
<proteinExistence type="inferred from homology"/>
<evidence type="ECO:0000256" key="2">
    <source>
        <dbReference type="ARBA" id="ARBA00009320"/>
    </source>
</evidence>
<dbReference type="RefSeq" id="WP_408622175.1">
    <property type="nucleotide sequence ID" value="NZ_JBEQCT010000001.1"/>
</dbReference>
<comment type="similarity">
    <text evidence="2">Belongs to the class-IV pyridoxal-phosphate-dependent aminotransferase family.</text>
</comment>
<comment type="catalytic activity">
    <reaction evidence="9">
        <text>4-amino-4-deoxychorismate = 4-aminobenzoate + pyruvate + H(+)</text>
        <dbReference type="Rhea" id="RHEA:16201"/>
        <dbReference type="ChEBI" id="CHEBI:15361"/>
        <dbReference type="ChEBI" id="CHEBI:15378"/>
        <dbReference type="ChEBI" id="CHEBI:17836"/>
        <dbReference type="ChEBI" id="CHEBI:58406"/>
        <dbReference type="EC" id="4.1.3.38"/>
    </reaction>
</comment>
<evidence type="ECO:0000256" key="10">
    <source>
        <dbReference type="NCBIfam" id="TIGR03461"/>
    </source>
</evidence>
<dbReference type="Proteomes" id="UP001629953">
    <property type="component" value="Unassembled WGS sequence"/>
</dbReference>
<dbReference type="Pfam" id="PF01063">
    <property type="entry name" value="Aminotran_4"/>
    <property type="match status" value="1"/>
</dbReference>
<keyword evidence="12" id="KW-1185">Reference proteome</keyword>
<evidence type="ECO:0000256" key="4">
    <source>
        <dbReference type="ARBA" id="ARBA00022898"/>
    </source>
</evidence>
<comment type="caution">
    <text evidence="11">The sequence shown here is derived from an EMBL/GenBank/DDBJ whole genome shotgun (WGS) entry which is preliminary data.</text>
</comment>
<evidence type="ECO:0000256" key="8">
    <source>
        <dbReference type="ARBA" id="ARBA00035676"/>
    </source>
</evidence>
<protein>
    <recommendedName>
        <fullName evidence="8 10">Aminodeoxychorismate lyase</fullName>
        <ecNumber evidence="8 10">4.1.3.38</ecNumber>
    </recommendedName>
</protein>
<comment type="cofactor">
    <cofactor evidence="1">
        <name>pyridoxal 5'-phosphate</name>
        <dbReference type="ChEBI" id="CHEBI:597326"/>
    </cofactor>
</comment>
<dbReference type="EC" id="4.1.3.38" evidence="8 10"/>
<evidence type="ECO:0000313" key="12">
    <source>
        <dbReference type="Proteomes" id="UP001629953"/>
    </source>
</evidence>
<evidence type="ECO:0000256" key="7">
    <source>
        <dbReference type="ARBA" id="ARBA00035633"/>
    </source>
</evidence>
<evidence type="ECO:0000313" key="11">
    <source>
        <dbReference type="EMBL" id="MFM2484032.1"/>
    </source>
</evidence>
<dbReference type="InterPro" id="IPR017824">
    <property type="entry name" value="Aminodeoxychorismate_lyase_IV"/>
</dbReference>
<dbReference type="InterPro" id="IPR050571">
    <property type="entry name" value="Class-IV_PLP-Dep_Aminotrnsfr"/>
</dbReference>
<dbReference type="PANTHER" id="PTHR42743">
    <property type="entry name" value="AMINO-ACID AMINOTRANSFERASE"/>
    <property type="match status" value="1"/>
</dbReference>
<gene>
    <name evidence="11" type="primary">pabC</name>
    <name evidence="11" type="ORF">ABUE30_02950</name>
</gene>
<name>A0ABW9G3J0_9GAMM</name>
<comment type="subunit">
    <text evidence="3">Homodimer.</text>
</comment>
<dbReference type="InterPro" id="IPR043132">
    <property type="entry name" value="BCAT-like_C"/>
</dbReference>
<dbReference type="Gene3D" id="3.20.10.10">
    <property type="entry name" value="D-amino Acid Aminotransferase, subunit A, domain 2"/>
    <property type="match status" value="1"/>
</dbReference>
<evidence type="ECO:0000256" key="1">
    <source>
        <dbReference type="ARBA" id="ARBA00001933"/>
    </source>
</evidence>
<evidence type="ECO:0000256" key="6">
    <source>
        <dbReference type="ARBA" id="ARBA00023239"/>
    </source>
</evidence>
<dbReference type="EMBL" id="JBEQCT010000001">
    <property type="protein sequence ID" value="MFM2484032.1"/>
    <property type="molecule type" value="Genomic_DNA"/>
</dbReference>
<dbReference type="PANTHER" id="PTHR42743:SF2">
    <property type="entry name" value="AMINODEOXYCHORISMATE LYASE"/>
    <property type="match status" value="1"/>
</dbReference>
<dbReference type="SUPFAM" id="SSF56752">
    <property type="entry name" value="D-aminoacid aminotransferase-like PLP-dependent enzymes"/>
    <property type="match status" value="1"/>
</dbReference>
<accession>A0ABW9G3J0</accession>
<evidence type="ECO:0000256" key="9">
    <source>
        <dbReference type="ARBA" id="ARBA00049529"/>
    </source>
</evidence>
<dbReference type="InterPro" id="IPR043131">
    <property type="entry name" value="BCAT-like_N"/>
</dbReference>
<keyword evidence="4" id="KW-0663">Pyridoxal phosphate</keyword>
<dbReference type="GO" id="GO:0008696">
    <property type="term" value="F:4-amino-4-deoxychorismate lyase activity"/>
    <property type="evidence" value="ECO:0007669"/>
    <property type="project" value="UniProtKB-EC"/>
</dbReference>
<organism evidence="11 12">
    <name type="scientific">Celerinatantimonas yamalensis</name>
    <dbReference type="NCBI Taxonomy" id="559956"/>
    <lineage>
        <taxon>Bacteria</taxon>
        <taxon>Pseudomonadati</taxon>
        <taxon>Pseudomonadota</taxon>
        <taxon>Gammaproteobacteria</taxon>
        <taxon>Celerinatantimonadaceae</taxon>
        <taxon>Celerinatantimonas</taxon>
    </lineage>
</organism>
<dbReference type="InterPro" id="IPR001544">
    <property type="entry name" value="Aminotrans_IV"/>
</dbReference>
<dbReference type="NCBIfam" id="TIGR03461">
    <property type="entry name" value="pabC_Proteo"/>
    <property type="match status" value="1"/>
</dbReference>
<reference evidence="11 12" key="1">
    <citation type="journal article" date="2013" name="Int. J. Syst. Evol. Microbiol.">
        <title>Celerinatantimonas yamalensis sp. nov., a cold-adapted diazotrophic bacterium from a cold permafrost brine.</title>
        <authorList>
            <person name="Shcherbakova V."/>
            <person name="Chuvilskaya N."/>
            <person name="Rivkina E."/>
            <person name="Demidov N."/>
            <person name="Uchaeva V."/>
            <person name="Suetin S."/>
            <person name="Suzina N."/>
            <person name="Gilichinsky D."/>
        </authorList>
    </citation>
    <scope>NUCLEOTIDE SEQUENCE [LARGE SCALE GENOMIC DNA]</scope>
    <source>
        <strain evidence="11 12">C7</strain>
    </source>
</reference>
<dbReference type="InterPro" id="IPR036038">
    <property type="entry name" value="Aminotransferase-like"/>
</dbReference>
<sequence>MGDCWINGKLGEQLSVFDRGCMFGDGFFTTMAVRNSQVELFQQHQYRVKQSLMRLAISVDESFIWSFIQKRAQNLVQGGLKLVITRGQGEQGYQLPSQVNPQWIVSSFAPISRYERWQIEGIRLGVARTKLAVGHIYSDLKTLNRLEQIAIKCELDQSVDDLIVLDHFDHVVEASAANLFWRKGQILYTPTLKHAGIHGAMRQYLLSLLLSEPEFVDLHLQQGQFSLTDVMLADEIWLTNSLLPIVPVAWFNGSSFSDFSCSHRLLRHMGYL</sequence>
<comment type="pathway">
    <text evidence="7">Cofactor biosynthesis; tetrahydrofolate biosynthesis; 4-aminobenzoate from chorismate: step 2/2.</text>
</comment>
<keyword evidence="5" id="KW-0289">Folate biosynthesis</keyword>
<evidence type="ECO:0000256" key="5">
    <source>
        <dbReference type="ARBA" id="ARBA00022909"/>
    </source>
</evidence>
<evidence type="ECO:0000256" key="3">
    <source>
        <dbReference type="ARBA" id="ARBA00011738"/>
    </source>
</evidence>
<keyword evidence="6 11" id="KW-0456">Lyase</keyword>